<dbReference type="InterPro" id="IPR027417">
    <property type="entry name" value="P-loop_NTPase"/>
</dbReference>
<keyword evidence="2" id="KW-0067">ATP-binding</keyword>
<dbReference type="PANTHER" id="PTHR47957">
    <property type="entry name" value="ATP-DEPENDENT HELICASE HRQ1"/>
    <property type="match status" value="1"/>
</dbReference>
<evidence type="ECO:0000256" key="2">
    <source>
        <dbReference type="ARBA" id="ARBA00022840"/>
    </source>
</evidence>
<evidence type="ECO:0000313" key="5">
    <source>
        <dbReference type="EMBL" id="CAA2140056.1"/>
    </source>
</evidence>
<dbReference type="EMBL" id="LR743510">
    <property type="protein sequence ID" value="CAA2140056.1"/>
    <property type="molecule type" value="Genomic_DNA"/>
</dbReference>
<geneLocation type="plasmid" evidence="5">
    <name>1</name>
</geneLocation>
<dbReference type="InterPro" id="IPR014001">
    <property type="entry name" value="Helicase_ATP-bd"/>
</dbReference>
<gene>
    <name evidence="5" type="ORF">MBLL_01937</name>
</gene>
<feature type="region of interest" description="Disordered" evidence="3">
    <location>
        <begin position="717"/>
        <end position="743"/>
    </location>
</feature>
<sequence>MIDPVGGFERLRDFFLTYLDTAYRIRHPELAETRRTLLREPGTLAAEPFLEPVPRYQTCDYQLEKLLEDWPGNPIGDFTPDVRAAFVELTLSGLFPGSDVAGGPIARGSLPNIRPYEHQMAMLGRGTKPGQPGIVTSGTGSGKTESFMLPVIAALVNEGRKWPKPPSTYLKGRWWEESKDKFVPKRIGEPGKRQAAVRALILYPMNALVEDQMTRLRRTLDSPEARLSLDRHLDKNRIFFGRYTRDTPVTRFMDHPRRAAMTQQKQQRARKIAELAQSMREFEKGHDLACRHDVATNGKPELTRYLFPATDGAEMLTRWDMQTHPPDILVTNSSMLGTMLAREVEAPIFQKTRDWLETDPDAYFYLVLDELHLIRGSAGTETAGLIRALIHRLGLHEPDRRHKLRILASSASLPVEDEQGERSLKYLDSFFGPFGTSVTSKDDGFQDRHRWKECIVPGKQVLPPEAKDRKLDPAPFRALVDVMAAKGELVRLIDDKPEFRQAVVDCHAALVGPGATKPFEQILKESVEAAAGAIVWACRSPIGAKGPLIRATAVAAIAETLFGASTEAERKAIRGLAVLRGIGDLTKDKFGVSASDETPSFRIHQFVRSIEGLFATPEYLPESDAVAYLGVTVDRGLTYTTTGNVHRRKFELIYCEACGEAFVGGMRGHQANGAADIELLPSSPDLGALPEAGGVGHYEQLSYAEFAMFWPSTKPPAEKTDNEDWEPSTLDTNTGVVRKGLPNSKDGSLVPGRLFYCSKPIRTHKRTLDAPGTAGPDCCPACGVSYAPRRKPRFSPIRSFRSGFNKTSQLLATEMFEVLHASGSLPKAVAFSDSRQDAANTAMEIERAHYQDLRRLMIMEIATKVANAKDNAAEIARLKALMKEYEDADEWDLVETIPPQISRLKNASGKDRIPLKAIVEQQIANAGRSTSPMLQEMLKLGIHPTDDVGMKRFKKFEWPDLFERQNDRLVWKTGGVDAAQIQAVRGEVIEKQDPHIDEVLFSRSYFALEETGLGYPTLFVKDVPANADQMDAWLRVFGDAYRVSSNRYLSDESAPWIDKVPNGNRVSALARAVRPTDPELEVRNVLEALRGLQHFNGFIDASLLGIKMTKKGDPYWRCDKCSRIHLHRGVSFCTRCRNPLDVAETGPVDDLWKSNFLAERITRGRKEDVSGFRLRCEELTGQTGSPADRLRRFKGIFVADGSSADPVLQRAASEIDLLSVTTTMEVGIDIGALQAVYQANMPPQRFNYQQRVGRAGRRGQAYSVVVTLCRSRSHDLHYFNQPESITGDLPPPPFLAVDHVDIPMRLLRKVWLAAAFGLIRASFGTNYPGDDGSPDSHGEFVSSVTFFEQASEWPDRLNDALERTIDTRNEFASVLGKGIHGRAEELLKRSSVRTIMQEIIDLREAGLYFDGGLAQFMAEKGLFPMYGMPTRVRNLYLGLKASGNRKVAWDSVDRDLDVAIFEFSPGQTLTRDKQKHKAVGFTGSLMPPIITNTFAVPLKPAEQWWDSSHYVTECPGCRGRTLKDEKPQTPFECVDCHGEVTPDDAKKYFIPSGFRTSFRPEENNDDRDVVPVRRVVASEIHHVEVEDIGGTNLSMHAGSGASILRLNDGPPSEGGDAPEGYSVRMANQKSLFMPRGIMVAGPKLSNQFVTEEASSNDARWEVVEGGEQDGIRLLSRKLTEALYLGLRTIPKGLRLGALGRTPYKAAIRAAAVSATQLMLQRASLELDIDPDEFEALEPRLRNGLPMIQIADNLVNGAGFCQRLAEKETDGTPTIIRLVRSMLDDERDAIVQKFRDEDHRRDCGHACYRCMQRYGNRQYHGLLDWRLGLGFLRALLEPHYRSGLDGVWDRHIELADWPRLAANVRDELCHLNAAGRLPEALGKHKLPGIREVTPSGDRFYVMVHPFWRLDTSARISEPFASIDKQVGTAPIFFIDVFDASRRPVSALEIARNRDGD</sequence>
<dbReference type="GO" id="GO:0003676">
    <property type="term" value="F:nucleic acid binding"/>
    <property type="evidence" value="ECO:0007669"/>
    <property type="project" value="InterPro"/>
</dbReference>
<reference evidence="5" key="1">
    <citation type="submission" date="2019-12" db="EMBL/GenBank/DDBJ databases">
        <authorList>
            <person name="Cremers G."/>
        </authorList>
    </citation>
    <scope>NUCLEOTIDE SEQUENCE</scope>
    <source>
        <strain evidence="5">Mbul2</strain>
        <plasmid evidence="5">1</plasmid>
    </source>
</reference>
<accession>A0A679JTP3</accession>
<dbReference type="PANTHER" id="PTHR47957:SF3">
    <property type="entry name" value="ATP-DEPENDENT HELICASE HRQ1"/>
    <property type="match status" value="1"/>
</dbReference>
<dbReference type="InterPro" id="IPR011545">
    <property type="entry name" value="DEAD/DEAH_box_helicase_dom"/>
</dbReference>
<dbReference type="Gene3D" id="3.40.50.300">
    <property type="entry name" value="P-loop containing nucleotide triphosphate hydrolases"/>
    <property type="match status" value="2"/>
</dbReference>
<dbReference type="SMART" id="SM00487">
    <property type="entry name" value="DEXDc"/>
    <property type="match status" value="1"/>
</dbReference>
<protein>
    <recommendedName>
        <fullName evidence="4">Helicase ATP-binding domain-containing protein</fullName>
    </recommendedName>
</protein>
<keyword evidence="5" id="KW-0614">Plasmid</keyword>
<dbReference type="GO" id="GO:0006289">
    <property type="term" value="P:nucleotide-excision repair"/>
    <property type="evidence" value="ECO:0007669"/>
    <property type="project" value="TreeGrafter"/>
</dbReference>
<dbReference type="Pfam" id="PF00270">
    <property type="entry name" value="DEAD"/>
    <property type="match status" value="1"/>
</dbReference>
<keyword evidence="1" id="KW-0547">Nucleotide-binding</keyword>
<evidence type="ECO:0000256" key="1">
    <source>
        <dbReference type="ARBA" id="ARBA00022741"/>
    </source>
</evidence>
<proteinExistence type="predicted"/>
<dbReference type="SMART" id="SM00490">
    <property type="entry name" value="HELICc"/>
    <property type="match status" value="1"/>
</dbReference>
<dbReference type="GO" id="GO:0005524">
    <property type="term" value="F:ATP binding"/>
    <property type="evidence" value="ECO:0007669"/>
    <property type="project" value="UniProtKB-KW"/>
</dbReference>
<evidence type="ECO:0000259" key="4">
    <source>
        <dbReference type="PROSITE" id="PS51192"/>
    </source>
</evidence>
<dbReference type="RefSeq" id="WP_339160525.1">
    <property type="nucleotide sequence ID" value="NZ_LR743510.1"/>
</dbReference>
<dbReference type="GO" id="GO:0036297">
    <property type="term" value="P:interstrand cross-link repair"/>
    <property type="evidence" value="ECO:0007669"/>
    <property type="project" value="TreeGrafter"/>
</dbReference>
<feature type="domain" description="Helicase ATP-binding" evidence="4">
    <location>
        <begin position="124"/>
        <end position="431"/>
    </location>
</feature>
<organism evidence="5">
    <name type="scientific">Methylobacterium bullatum</name>
    <dbReference type="NCBI Taxonomy" id="570505"/>
    <lineage>
        <taxon>Bacteria</taxon>
        <taxon>Pseudomonadati</taxon>
        <taxon>Pseudomonadota</taxon>
        <taxon>Alphaproteobacteria</taxon>
        <taxon>Hyphomicrobiales</taxon>
        <taxon>Methylobacteriaceae</taxon>
        <taxon>Methylobacterium</taxon>
    </lineage>
</organism>
<dbReference type="Pfam" id="PF00271">
    <property type="entry name" value="Helicase_C"/>
    <property type="match status" value="1"/>
</dbReference>
<dbReference type="SUPFAM" id="SSF52540">
    <property type="entry name" value="P-loop containing nucleoside triphosphate hydrolases"/>
    <property type="match status" value="2"/>
</dbReference>
<dbReference type="InterPro" id="IPR001650">
    <property type="entry name" value="Helicase_C-like"/>
</dbReference>
<dbReference type="GO" id="GO:0043138">
    <property type="term" value="F:3'-5' DNA helicase activity"/>
    <property type="evidence" value="ECO:0007669"/>
    <property type="project" value="TreeGrafter"/>
</dbReference>
<dbReference type="PROSITE" id="PS51192">
    <property type="entry name" value="HELICASE_ATP_BIND_1"/>
    <property type="match status" value="1"/>
</dbReference>
<evidence type="ECO:0000256" key="3">
    <source>
        <dbReference type="SAM" id="MobiDB-lite"/>
    </source>
</evidence>
<name>A0A679JTP3_9HYPH</name>